<sequence length="322" mass="34728">MVARNDGAGCDGARFDDPEVQRVHASAIRSIQRVVEETAQPTDPEKALAGVVGMLRAGPVAVLTGAGVSTDSGVPDYRSPGGRLSTGRPMTYQEFAHSPQALHRYWARAYIGVAQMRSVAPNRNHYALVELERAGLVSGVITQNVDGLHGRAGTQRLVELHGDMDHVVCLDCGYREPRGQFDQRLEVANPGYRESVDVSQHQINPDGDIELDDEITARFTTITCTKCGSPRLKPDVVYFGEAVPRARRQASQALVDASTGLVVVGSSLAVMSGYRVVLEAQKRGMPVAVINGGPGRADHRVEILWRTRIAPALDAVLDACDL</sequence>
<dbReference type="PANTHER" id="PTHR11085:SF10">
    <property type="entry name" value="NAD-DEPENDENT PROTEIN DEACYLASE SIRTUIN-5, MITOCHONDRIAL-RELATED"/>
    <property type="match status" value="1"/>
</dbReference>
<feature type="domain" description="Deacetylase sirtuin-type" evidence="5">
    <location>
        <begin position="41"/>
        <end position="322"/>
    </location>
</feature>
<proteinExistence type="predicted"/>
<feature type="active site" description="Proton acceptor" evidence="4">
    <location>
        <position position="161"/>
    </location>
</feature>
<dbReference type="InterPro" id="IPR029035">
    <property type="entry name" value="DHS-like_NAD/FAD-binding_dom"/>
</dbReference>
<keyword evidence="2" id="KW-0808">Transferase</keyword>
<dbReference type="SUPFAM" id="SSF52467">
    <property type="entry name" value="DHS-like NAD/FAD-binding domain"/>
    <property type="match status" value="1"/>
</dbReference>
<dbReference type="PANTHER" id="PTHR11085">
    <property type="entry name" value="NAD-DEPENDENT PROTEIN DEACYLASE SIRTUIN-5, MITOCHONDRIAL-RELATED"/>
    <property type="match status" value="1"/>
</dbReference>
<evidence type="ECO:0000256" key="2">
    <source>
        <dbReference type="ARBA" id="ARBA00022679"/>
    </source>
</evidence>
<dbReference type="Pfam" id="PF02146">
    <property type="entry name" value="SIR2"/>
    <property type="match status" value="1"/>
</dbReference>
<protein>
    <recommendedName>
        <fullName evidence="1">protein acetyllysine N-acetyltransferase</fullName>
        <ecNumber evidence="1">2.3.1.286</ecNumber>
    </recommendedName>
</protein>
<evidence type="ECO:0000256" key="3">
    <source>
        <dbReference type="ARBA" id="ARBA00023027"/>
    </source>
</evidence>
<dbReference type="RefSeq" id="WP_092260487.1">
    <property type="nucleotide sequence ID" value="NZ_CP047199.1"/>
</dbReference>
<evidence type="ECO:0000259" key="5">
    <source>
        <dbReference type="PROSITE" id="PS50305"/>
    </source>
</evidence>
<evidence type="ECO:0000313" key="6">
    <source>
        <dbReference type="EMBL" id="SES25587.1"/>
    </source>
</evidence>
<feature type="binding site" evidence="4">
    <location>
        <position position="224"/>
    </location>
    <ligand>
        <name>Zn(2+)</name>
        <dbReference type="ChEBI" id="CHEBI:29105"/>
    </ligand>
</feature>
<dbReference type="AlphaFoldDB" id="A0A1H9VW31"/>
<evidence type="ECO:0000256" key="1">
    <source>
        <dbReference type="ARBA" id="ARBA00012928"/>
    </source>
</evidence>
<dbReference type="InterPro" id="IPR050134">
    <property type="entry name" value="NAD-dep_sirtuin_deacylases"/>
</dbReference>
<dbReference type="EMBL" id="FOGQ01000014">
    <property type="protein sequence ID" value="SES25587.1"/>
    <property type="molecule type" value="Genomic_DNA"/>
</dbReference>
<dbReference type="Gene3D" id="3.40.50.1220">
    <property type="entry name" value="TPP-binding domain"/>
    <property type="match status" value="1"/>
</dbReference>
<accession>A0A1H9VW31</accession>
<dbReference type="Proteomes" id="UP000198929">
    <property type="component" value="Unassembled WGS sequence"/>
</dbReference>
<keyword evidence="4" id="KW-0862">Zinc</keyword>
<dbReference type="PROSITE" id="PS50305">
    <property type="entry name" value="SIRTUIN"/>
    <property type="match status" value="1"/>
</dbReference>
<dbReference type="Gene3D" id="3.30.1600.10">
    <property type="entry name" value="SIR2/SIRT2 'Small Domain"/>
    <property type="match status" value="1"/>
</dbReference>
<keyword evidence="4" id="KW-0479">Metal-binding</keyword>
<dbReference type="GO" id="GO:0017136">
    <property type="term" value="F:histone deacetylase activity, NAD-dependent"/>
    <property type="evidence" value="ECO:0007669"/>
    <property type="project" value="TreeGrafter"/>
</dbReference>
<feature type="binding site" evidence="4">
    <location>
        <position position="169"/>
    </location>
    <ligand>
        <name>Zn(2+)</name>
        <dbReference type="ChEBI" id="CHEBI:29105"/>
    </ligand>
</feature>
<dbReference type="InterPro" id="IPR003000">
    <property type="entry name" value="Sirtuin"/>
</dbReference>
<evidence type="ECO:0000256" key="4">
    <source>
        <dbReference type="PROSITE-ProRule" id="PRU00236"/>
    </source>
</evidence>
<evidence type="ECO:0000313" key="7">
    <source>
        <dbReference type="Proteomes" id="UP000198929"/>
    </source>
</evidence>
<dbReference type="InterPro" id="IPR026590">
    <property type="entry name" value="Ssirtuin_cat_dom"/>
</dbReference>
<keyword evidence="7" id="KW-1185">Reference proteome</keyword>
<dbReference type="GO" id="GO:0046872">
    <property type="term" value="F:metal ion binding"/>
    <property type="evidence" value="ECO:0007669"/>
    <property type="project" value="UniProtKB-KW"/>
</dbReference>
<reference evidence="7" key="1">
    <citation type="submission" date="2016-10" db="EMBL/GenBank/DDBJ databases">
        <authorList>
            <person name="Varghese N."/>
            <person name="Submissions S."/>
        </authorList>
    </citation>
    <scope>NUCLEOTIDE SEQUENCE [LARGE SCALE GENOMIC DNA]</scope>
    <source>
        <strain evidence="7">DSM 20524</strain>
    </source>
</reference>
<name>A0A1H9VW31_9CORY</name>
<keyword evidence="3" id="KW-0520">NAD</keyword>
<gene>
    <name evidence="6" type="ORF">SAMN05661109_02414</name>
</gene>
<feature type="binding site" evidence="4">
    <location>
        <position position="227"/>
    </location>
    <ligand>
        <name>Zn(2+)</name>
        <dbReference type="ChEBI" id="CHEBI:29105"/>
    </ligand>
</feature>
<feature type="binding site" evidence="4">
    <location>
        <position position="172"/>
    </location>
    <ligand>
        <name>Zn(2+)</name>
        <dbReference type="ChEBI" id="CHEBI:29105"/>
    </ligand>
</feature>
<dbReference type="InterPro" id="IPR026591">
    <property type="entry name" value="Sirtuin_cat_small_dom_sf"/>
</dbReference>
<dbReference type="STRING" id="1121357.SAMN05661109_02414"/>
<organism evidence="6 7">
    <name type="scientific">Corynebacterium cystitidis DSM 20524</name>
    <dbReference type="NCBI Taxonomy" id="1121357"/>
    <lineage>
        <taxon>Bacteria</taxon>
        <taxon>Bacillati</taxon>
        <taxon>Actinomycetota</taxon>
        <taxon>Actinomycetes</taxon>
        <taxon>Mycobacteriales</taxon>
        <taxon>Corynebacteriaceae</taxon>
        <taxon>Corynebacterium</taxon>
    </lineage>
</organism>
<dbReference type="GO" id="GO:0070403">
    <property type="term" value="F:NAD+ binding"/>
    <property type="evidence" value="ECO:0007669"/>
    <property type="project" value="InterPro"/>
</dbReference>
<dbReference type="EC" id="2.3.1.286" evidence="1"/>